<dbReference type="OrthoDB" id="9796958at2"/>
<dbReference type="InterPro" id="IPR036380">
    <property type="entry name" value="Isochorismatase-like_sf"/>
</dbReference>
<dbReference type="Proteomes" id="UP000439113">
    <property type="component" value="Unassembled WGS sequence"/>
</dbReference>
<reference evidence="2 3" key="1">
    <citation type="submission" date="2019-11" db="EMBL/GenBank/DDBJ databases">
        <title>Whole-genome sequence of a Rhodoblastus acidophilus DSM 142.</title>
        <authorList>
            <person name="Kyndt J.A."/>
            <person name="Meyer T.E."/>
        </authorList>
    </citation>
    <scope>NUCLEOTIDE SEQUENCE [LARGE SCALE GENOMIC DNA]</scope>
    <source>
        <strain evidence="2 3">DSM 142</strain>
    </source>
</reference>
<evidence type="ECO:0000259" key="1">
    <source>
        <dbReference type="Pfam" id="PF00857"/>
    </source>
</evidence>
<dbReference type="AlphaFoldDB" id="A0A6N8DJE3"/>
<sequence>MLTIDPQKSVLLIIDFQARLMPAIHEGEAAIRNAGKLLEISKLLDVPRLFTEQYPKGLGATVPELPVDGDRVISKVSFDACRAESMLQNIPADAEVVVAGCEAHVCVLQTVLGLIAASRKVIVVRDAIGSRKPEDKAAAIARMERRGAEIVTTEMVAFEWVQTAENPRFRAVSALIK</sequence>
<dbReference type="InterPro" id="IPR000868">
    <property type="entry name" value="Isochorismatase-like_dom"/>
</dbReference>
<dbReference type="PANTHER" id="PTHR14119">
    <property type="entry name" value="HYDROLASE"/>
    <property type="match status" value="1"/>
</dbReference>
<protein>
    <submittedName>
        <fullName evidence="2">Isochorismatase family protein</fullName>
    </submittedName>
</protein>
<dbReference type="PANTHER" id="PTHR14119:SF3">
    <property type="entry name" value="ISOCHORISMATASE DOMAIN-CONTAINING PROTEIN 2"/>
    <property type="match status" value="1"/>
</dbReference>
<dbReference type="RefSeq" id="WP_155445350.1">
    <property type="nucleotide sequence ID" value="NZ_JAOQNR010000005.1"/>
</dbReference>
<feature type="domain" description="Isochorismatase-like" evidence="1">
    <location>
        <begin position="9"/>
        <end position="154"/>
    </location>
</feature>
<dbReference type="InterPro" id="IPR050993">
    <property type="entry name" value="Isochorismatase_domain"/>
</dbReference>
<dbReference type="SUPFAM" id="SSF52499">
    <property type="entry name" value="Isochorismatase-like hydrolases"/>
    <property type="match status" value="1"/>
</dbReference>
<dbReference type="Gene3D" id="3.40.50.850">
    <property type="entry name" value="Isochorismatase-like"/>
    <property type="match status" value="1"/>
</dbReference>
<evidence type="ECO:0000313" key="2">
    <source>
        <dbReference type="EMBL" id="MTV30660.1"/>
    </source>
</evidence>
<gene>
    <name evidence="2" type="ORF">GJ654_06590</name>
</gene>
<comment type="caution">
    <text evidence="2">The sequence shown here is derived from an EMBL/GenBank/DDBJ whole genome shotgun (WGS) entry which is preliminary data.</text>
</comment>
<proteinExistence type="predicted"/>
<organism evidence="2 3">
    <name type="scientific">Rhodoblastus acidophilus</name>
    <name type="common">Rhodopseudomonas acidophila</name>
    <dbReference type="NCBI Taxonomy" id="1074"/>
    <lineage>
        <taxon>Bacteria</taxon>
        <taxon>Pseudomonadati</taxon>
        <taxon>Pseudomonadota</taxon>
        <taxon>Alphaproteobacteria</taxon>
        <taxon>Hyphomicrobiales</taxon>
        <taxon>Rhodoblastaceae</taxon>
        <taxon>Rhodoblastus</taxon>
    </lineage>
</organism>
<evidence type="ECO:0000313" key="3">
    <source>
        <dbReference type="Proteomes" id="UP000439113"/>
    </source>
</evidence>
<dbReference type="Pfam" id="PF00857">
    <property type="entry name" value="Isochorismatase"/>
    <property type="match status" value="1"/>
</dbReference>
<accession>A0A6N8DJE3</accession>
<dbReference type="EMBL" id="WNKS01000004">
    <property type="protein sequence ID" value="MTV30660.1"/>
    <property type="molecule type" value="Genomic_DNA"/>
</dbReference>
<name>A0A6N8DJE3_RHOAC</name>